<dbReference type="GO" id="GO:0005975">
    <property type="term" value="P:carbohydrate metabolic process"/>
    <property type="evidence" value="ECO:0007669"/>
    <property type="project" value="UniProtKB-ARBA"/>
</dbReference>
<organism evidence="2 3">
    <name type="scientific">Acrocarpospora pleiomorpha</name>
    <dbReference type="NCBI Taxonomy" id="90975"/>
    <lineage>
        <taxon>Bacteria</taxon>
        <taxon>Bacillati</taxon>
        <taxon>Actinomycetota</taxon>
        <taxon>Actinomycetes</taxon>
        <taxon>Streptosporangiales</taxon>
        <taxon>Streptosporangiaceae</taxon>
        <taxon>Acrocarpospora</taxon>
    </lineage>
</organism>
<keyword evidence="1" id="KW-0812">Transmembrane</keyword>
<name>A0A5M3X935_9ACTN</name>
<comment type="caution">
    <text evidence="2">The sequence shown here is derived from an EMBL/GenBank/DDBJ whole genome shotgun (WGS) entry which is preliminary data.</text>
</comment>
<protein>
    <recommendedName>
        <fullName evidence="4">DUF916 domain-containing protein</fullName>
    </recommendedName>
</protein>
<dbReference type="AlphaFoldDB" id="A0A5M3X935"/>
<keyword evidence="3" id="KW-1185">Reference proteome</keyword>
<evidence type="ECO:0000313" key="3">
    <source>
        <dbReference type="Proteomes" id="UP000377595"/>
    </source>
</evidence>
<dbReference type="Proteomes" id="UP000377595">
    <property type="component" value="Unassembled WGS sequence"/>
</dbReference>
<keyword evidence="1" id="KW-1133">Transmembrane helix</keyword>
<dbReference type="Gene3D" id="2.60.40.10">
    <property type="entry name" value="Immunoglobulins"/>
    <property type="match status" value="1"/>
</dbReference>
<evidence type="ECO:0000256" key="1">
    <source>
        <dbReference type="SAM" id="Phobius"/>
    </source>
</evidence>
<evidence type="ECO:0008006" key="4">
    <source>
        <dbReference type="Google" id="ProtNLM"/>
    </source>
</evidence>
<evidence type="ECO:0000313" key="2">
    <source>
        <dbReference type="EMBL" id="GES18235.1"/>
    </source>
</evidence>
<gene>
    <name evidence="2" type="ORF">Aple_011300</name>
</gene>
<dbReference type="InterPro" id="IPR013783">
    <property type="entry name" value="Ig-like_fold"/>
</dbReference>
<proteinExistence type="predicted"/>
<dbReference type="EMBL" id="BLAF01000006">
    <property type="protein sequence ID" value="GES18235.1"/>
    <property type="molecule type" value="Genomic_DNA"/>
</dbReference>
<reference evidence="2 3" key="1">
    <citation type="submission" date="2019-10" db="EMBL/GenBank/DDBJ databases">
        <title>Whole genome shotgun sequence of Acrocarpospora pleiomorpha NBRC 16267.</title>
        <authorList>
            <person name="Ichikawa N."/>
            <person name="Kimura A."/>
            <person name="Kitahashi Y."/>
            <person name="Komaki H."/>
            <person name="Oguchi A."/>
        </authorList>
    </citation>
    <scope>NUCLEOTIDE SEQUENCE [LARGE SCALE GENOMIC DNA]</scope>
    <source>
        <strain evidence="2 3">NBRC 16267</strain>
    </source>
</reference>
<accession>A0A5M3X935</accession>
<feature type="transmembrane region" description="Helical" evidence="1">
    <location>
        <begin position="250"/>
        <end position="272"/>
    </location>
</feature>
<keyword evidence="1" id="KW-0472">Membrane</keyword>
<sequence>MGGVLCLFWAEAPALAHTPPQPNFSLQVSPTRLVIPAGTTTTAQRFQLTNKGRSAFDVTVEKADFTAGENGALNFQPNASYAAAAWAAAEPANFRMAAGTTRTVTVRVKMPPDPEPGDHQFALIFKVPAAQNAANIRINRGIATPVFVTVPGPVDSSVEIAGLQAPEFVLGGPVPLTARIRSTGTVHRDFRASSRLHAQVGGSAVPFPDFTVVRGATREVATRWDPLLMCVCHATLSAGDSTRTVRIIVLPLHLLGIGLAALLAAFLLAWFVRRRYRARVLAAAIALNGTDNDTHV</sequence>